<evidence type="ECO:0000313" key="16">
    <source>
        <dbReference type="Proteomes" id="UP000233419"/>
    </source>
</evidence>
<dbReference type="GO" id="GO:0005737">
    <property type="term" value="C:cytoplasm"/>
    <property type="evidence" value="ECO:0007669"/>
    <property type="project" value="UniProtKB-SubCell"/>
</dbReference>
<dbReference type="AlphaFoldDB" id="A0A2K9C870"/>
<organism evidence="15 16">
    <name type="scientific">Mesoplasma syrphidae</name>
    <dbReference type="NCBI Taxonomy" id="225999"/>
    <lineage>
        <taxon>Bacteria</taxon>
        <taxon>Bacillati</taxon>
        <taxon>Mycoplasmatota</taxon>
        <taxon>Mollicutes</taxon>
        <taxon>Entomoplasmatales</taxon>
        <taxon>Entomoplasmataceae</taxon>
        <taxon>Mesoplasma</taxon>
    </lineage>
</organism>
<evidence type="ECO:0000259" key="13">
    <source>
        <dbReference type="Pfam" id="PF02767"/>
    </source>
</evidence>
<evidence type="ECO:0000256" key="4">
    <source>
        <dbReference type="ARBA" id="ARBA00011400"/>
    </source>
</evidence>
<dbReference type="Gene3D" id="3.10.150.10">
    <property type="entry name" value="DNA Polymerase III, subunit A, domain 2"/>
    <property type="match status" value="1"/>
</dbReference>
<evidence type="ECO:0000256" key="11">
    <source>
        <dbReference type="PIRNR" id="PIRNR000804"/>
    </source>
</evidence>
<dbReference type="InterPro" id="IPR022634">
    <property type="entry name" value="DNA_polIII_beta_N"/>
</dbReference>
<keyword evidence="9 11" id="KW-0239">DNA-directed DNA polymerase</keyword>
<evidence type="ECO:0000256" key="10">
    <source>
        <dbReference type="ARBA" id="ARBA00023125"/>
    </source>
</evidence>
<dbReference type="PANTHER" id="PTHR30478:SF0">
    <property type="entry name" value="BETA SLIDING CLAMP"/>
    <property type="match status" value="1"/>
</dbReference>
<keyword evidence="7 11" id="KW-0548">Nucleotidyltransferase</keyword>
<dbReference type="NCBIfam" id="TIGR00663">
    <property type="entry name" value="dnan"/>
    <property type="match status" value="1"/>
</dbReference>
<dbReference type="InterPro" id="IPR022635">
    <property type="entry name" value="DNA_polIII_beta_C"/>
</dbReference>
<evidence type="ECO:0000313" key="15">
    <source>
        <dbReference type="EMBL" id="AUF83195.1"/>
    </source>
</evidence>
<keyword evidence="6 11" id="KW-0808">Transferase</keyword>
<keyword evidence="5 11" id="KW-0963">Cytoplasm</keyword>
<evidence type="ECO:0000256" key="5">
    <source>
        <dbReference type="ARBA" id="ARBA00022490"/>
    </source>
</evidence>
<dbReference type="GO" id="GO:0003887">
    <property type="term" value="F:DNA-directed DNA polymerase activity"/>
    <property type="evidence" value="ECO:0007669"/>
    <property type="project" value="UniProtKB-UniRule"/>
</dbReference>
<keyword evidence="10" id="KW-0238">DNA-binding</keyword>
<evidence type="ECO:0000259" key="14">
    <source>
        <dbReference type="Pfam" id="PF02768"/>
    </source>
</evidence>
<evidence type="ECO:0000256" key="2">
    <source>
        <dbReference type="ARBA" id="ARBA00004496"/>
    </source>
</evidence>
<comment type="subcellular location">
    <subcellularLocation>
        <location evidence="2 11">Cytoplasm</location>
    </subcellularLocation>
</comment>
<reference evidence="15 16" key="1">
    <citation type="submission" date="2017-12" db="EMBL/GenBank/DDBJ databases">
        <title>Mesoplasma syrphidae YJS, Complete Genome.</title>
        <authorList>
            <person name="Knight T.F."/>
            <person name="Citino T."/>
            <person name="Rubinstein R."/>
            <person name="Neuschaefer Z."/>
        </authorList>
    </citation>
    <scope>NUCLEOTIDE SEQUENCE [LARGE SCALE GENOMIC DNA]</scope>
    <source>
        <strain evidence="15 16">YJS</strain>
    </source>
</reference>
<dbReference type="InterPro" id="IPR022637">
    <property type="entry name" value="DNA_polIII_beta_cen"/>
</dbReference>
<dbReference type="KEGG" id="msyr:CXP39_00010"/>
<dbReference type="SMART" id="SM00480">
    <property type="entry name" value="POL3Bc"/>
    <property type="match status" value="1"/>
</dbReference>
<name>A0A2K9C870_9MOLU</name>
<gene>
    <name evidence="15" type="primary">dnaN</name>
    <name evidence="15" type="ORF">CXP39_00010</name>
</gene>
<comment type="subunit">
    <text evidence="4">Forms a ring-shaped head-to-tail homodimer around DNA which binds and tethers DNA polymerases and other proteins to the DNA. The DNA replisome complex has a single clamp-loading complex (3 tau and 1 each of delta, delta', psi and chi subunits) which binds 3 Pol III cores (1 core on the leading strand and 2 on the lagging strand) each with a beta sliding clamp dimer. Additional proteins in the replisome are other copies of gamma, psi and chi, Ssb, DNA helicase and RNA primase.</text>
</comment>
<feature type="domain" description="DNA polymerase III beta sliding clamp C-terminal" evidence="14">
    <location>
        <begin position="251"/>
        <end position="371"/>
    </location>
</feature>
<dbReference type="GO" id="GO:0003677">
    <property type="term" value="F:DNA binding"/>
    <property type="evidence" value="ECO:0007669"/>
    <property type="project" value="UniProtKB-UniRule"/>
</dbReference>
<feature type="domain" description="DNA polymerase III beta sliding clamp central" evidence="13">
    <location>
        <begin position="134"/>
        <end position="247"/>
    </location>
</feature>
<protein>
    <recommendedName>
        <fullName evidence="11">Beta sliding clamp</fullName>
    </recommendedName>
</protein>
<dbReference type="Pfam" id="PF00712">
    <property type="entry name" value="DNA_pol3_beta"/>
    <property type="match status" value="1"/>
</dbReference>
<feature type="domain" description="DNA polymerase III beta sliding clamp N-terminal" evidence="12">
    <location>
        <begin position="1"/>
        <end position="123"/>
    </location>
</feature>
<comment type="function">
    <text evidence="1 11">Confers DNA tethering and processivity to DNA polymerases and other proteins. Acts as a clamp, forming a ring around DNA (a reaction catalyzed by the clamp-loading complex) which diffuses in an ATP-independent manner freely and bidirectionally along dsDNA. Initially characterized for its ability to contact the catalytic subunit of DNA polymerase III (Pol III), a complex, multichain enzyme responsible for most of the replicative synthesis in bacteria; Pol III exhibits 3'-5' exonuclease proofreading activity. The beta chain is required for initiation of replication as well as for processivity of DNA replication.</text>
</comment>
<comment type="similarity">
    <text evidence="3 11">Belongs to the beta sliding clamp family.</text>
</comment>
<dbReference type="RefSeq" id="WP_027048301.1">
    <property type="nucleotide sequence ID" value="NZ_CP025257.1"/>
</dbReference>
<dbReference type="GO" id="GO:0006271">
    <property type="term" value="P:DNA strand elongation involved in DNA replication"/>
    <property type="evidence" value="ECO:0007669"/>
    <property type="project" value="TreeGrafter"/>
</dbReference>
<dbReference type="EMBL" id="CP025257">
    <property type="protein sequence ID" value="AUF83195.1"/>
    <property type="molecule type" value="Genomic_DNA"/>
</dbReference>
<evidence type="ECO:0000256" key="8">
    <source>
        <dbReference type="ARBA" id="ARBA00022705"/>
    </source>
</evidence>
<dbReference type="GO" id="GO:0008408">
    <property type="term" value="F:3'-5' exonuclease activity"/>
    <property type="evidence" value="ECO:0007669"/>
    <property type="project" value="InterPro"/>
</dbReference>
<dbReference type="PANTHER" id="PTHR30478">
    <property type="entry name" value="DNA POLYMERASE III SUBUNIT BETA"/>
    <property type="match status" value="1"/>
</dbReference>
<evidence type="ECO:0000259" key="12">
    <source>
        <dbReference type="Pfam" id="PF00712"/>
    </source>
</evidence>
<dbReference type="OrthoDB" id="8421503at2"/>
<evidence type="ECO:0000256" key="1">
    <source>
        <dbReference type="ARBA" id="ARBA00002266"/>
    </source>
</evidence>
<dbReference type="Proteomes" id="UP000233419">
    <property type="component" value="Chromosome"/>
</dbReference>
<evidence type="ECO:0000256" key="9">
    <source>
        <dbReference type="ARBA" id="ARBA00022932"/>
    </source>
</evidence>
<dbReference type="InterPro" id="IPR046938">
    <property type="entry name" value="DNA_clamp_sf"/>
</dbReference>
<dbReference type="InterPro" id="IPR001001">
    <property type="entry name" value="DNA_polIII_beta"/>
</dbReference>
<dbReference type="Gene3D" id="3.70.10.10">
    <property type="match status" value="1"/>
</dbReference>
<evidence type="ECO:0000256" key="3">
    <source>
        <dbReference type="ARBA" id="ARBA00010752"/>
    </source>
</evidence>
<dbReference type="Pfam" id="PF02768">
    <property type="entry name" value="DNA_pol3_beta_3"/>
    <property type="match status" value="1"/>
</dbReference>
<evidence type="ECO:0000256" key="7">
    <source>
        <dbReference type="ARBA" id="ARBA00022695"/>
    </source>
</evidence>
<proteinExistence type="inferred from homology"/>
<evidence type="ECO:0000256" key="6">
    <source>
        <dbReference type="ARBA" id="ARBA00022679"/>
    </source>
</evidence>
<accession>A0A2K9C870</accession>
<dbReference type="PIRSF" id="PIRSF000804">
    <property type="entry name" value="DNA_pol_III_b"/>
    <property type="match status" value="1"/>
</dbReference>
<keyword evidence="8 11" id="KW-0235">DNA replication</keyword>
<dbReference type="Pfam" id="PF02767">
    <property type="entry name" value="DNA_pol3_beta_2"/>
    <property type="match status" value="1"/>
</dbReference>
<dbReference type="GO" id="GO:0009360">
    <property type="term" value="C:DNA polymerase III complex"/>
    <property type="evidence" value="ECO:0007669"/>
    <property type="project" value="InterPro"/>
</dbReference>
<dbReference type="CDD" id="cd00140">
    <property type="entry name" value="beta_clamp"/>
    <property type="match status" value="1"/>
</dbReference>
<dbReference type="SUPFAM" id="SSF55979">
    <property type="entry name" value="DNA clamp"/>
    <property type="match status" value="3"/>
</dbReference>
<sequence length="375" mass="42471">MKFSINRAILLEEIYKANKILDLKNPNPTIGGIFLELTMDKLTIISTNTVLSFKSVLTNNNADLDINEPGKILIKGRYVIEMLRRLDDQYVNFTAVENSELRISTTSSEFNINILDAEDYPSLGFREKGTILELDGQEFKRTLAQTLISIDEWSKKLSLSGLNVHVTNESVIFSATDLFRISQKTISLTDKETEEINITIPYKTLLELPKLLENAEKLKIVISEGYVTFVINNVLFQSNLIDGQFPNVSAAFPQEFSAVIFVESKKLLKTLNRADLPNDDGLPQIINLRIEDDSIYVKSTVSEVGNYEEEFKDFKLEGTGNLVISFNSKFLLEALKTFDNEPIKLQFVNPTRPVVISKQRNDKLKQVVLPTYLGN</sequence>
<keyword evidence="16" id="KW-1185">Reference proteome</keyword>